<dbReference type="InterPro" id="IPR001841">
    <property type="entry name" value="Znf_RING"/>
</dbReference>
<name>A0ABN9PGQ4_9DINO</name>
<dbReference type="Gene3D" id="3.30.390.130">
    <property type="match status" value="1"/>
</dbReference>
<keyword evidence="11" id="KW-1185">Reference proteome</keyword>
<evidence type="ECO:0000259" key="9">
    <source>
        <dbReference type="PROSITE" id="PS50089"/>
    </source>
</evidence>
<dbReference type="Pfam" id="PF18102">
    <property type="entry name" value="DTC"/>
    <property type="match status" value="1"/>
</dbReference>
<proteinExistence type="inferred from homology"/>
<dbReference type="PANTHER" id="PTHR12622">
    <property type="entry name" value="DELTEX-RELATED"/>
    <property type="match status" value="1"/>
</dbReference>
<dbReference type="EMBL" id="CAUYUJ010000225">
    <property type="protein sequence ID" value="CAK0789362.1"/>
    <property type="molecule type" value="Genomic_DNA"/>
</dbReference>
<gene>
    <name evidence="10" type="ORF">PCOR1329_LOCUS960</name>
</gene>
<feature type="compositionally biased region" description="Polar residues" evidence="8">
    <location>
        <begin position="452"/>
        <end position="471"/>
    </location>
</feature>
<keyword evidence="7" id="KW-0863">Zinc-finger</keyword>
<evidence type="ECO:0000256" key="8">
    <source>
        <dbReference type="SAM" id="MobiDB-lite"/>
    </source>
</evidence>
<evidence type="ECO:0000256" key="6">
    <source>
        <dbReference type="ARBA" id="ARBA00022723"/>
    </source>
</evidence>
<dbReference type="InterPro" id="IPR039396">
    <property type="entry name" value="Deltex_C"/>
</dbReference>
<dbReference type="Gene3D" id="3.30.40.10">
    <property type="entry name" value="Zinc/RING finger domain, C3HC4 (zinc finger)"/>
    <property type="match status" value="1"/>
</dbReference>
<dbReference type="InterPro" id="IPR039399">
    <property type="entry name" value="Deltex_C_sf"/>
</dbReference>
<dbReference type="Pfam" id="PF13639">
    <property type="entry name" value="zf-RING_2"/>
    <property type="match status" value="1"/>
</dbReference>
<keyword evidence="6" id="KW-0479">Metal-binding</keyword>
<comment type="caution">
    <text evidence="10">The sequence shown here is derived from an EMBL/GenBank/DDBJ whole genome shotgun (WGS) entry which is preliminary data.</text>
</comment>
<sequence length="505" mass="54072">MPYGQQMQEERPRASARAPPLGELRKLLECAPVPAQCLFAERKHAYWLLGLDQRGLVEEPDMLRDMFVSVFAGADDDEDECPGRPALGEQDIATLESGIPIPATDVCDATAALAQQRDRATLKATGPPVQASARFGDRAGRLCEQEHAGGGGGIVSSAGEKQKGETSHLGQADGHCREEKLHASAQKGQNQAPRGPAFGLGSAGFRLGSGQGLAPGAVEMLLGSWRQEPRPQRVTLPSGDVVEDFLQLEAGGAWVLRGGSRVELLVDLPRLAPGRVVLPDELDLDEALDLSRHGRHLSASEAAALALRGPDCDKCSICLEAIGGGAAPSAAPAASFELSCGHVYHTDCLQQWFASRRRCPACQREYGKVIGAQPGVGTLQWHLERGALPGCRGAPYTVVVEFDFPAGRGPDGVYHDGRRPMGYLPANTEGLLLLELFKLAFRRRVMFGMGQSLTKGNRRPTNNVHIKTSRQPRGAAGHGYPDPGYFRRSLEELKANGVTIADLPV</sequence>
<feature type="domain" description="RING-type" evidence="9">
    <location>
        <begin position="315"/>
        <end position="363"/>
    </location>
</feature>
<evidence type="ECO:0000256" key="2">
    <source>
        <dbReference type="ARBA" id="ARBA00004906"/>
    </source>
</evidence>
<reference evidence="10" key="1">
    <citation type="submission" date="2023-10" db="EMBL/GenBank/DDBJ databases">
        <authorList>
            <person name="Chen Y."/>
            <person name="Shah S."/>
            <person name="Dougan E. K."/>
            <person name="Thang M."/>
            <person name="Chan C."/>
        </authorList>
    </citation>
    <scope>NUCLEOTIDE SEQUENCE [LARGE SCALE GENOMIC DNA]</scope>
</reference>
<dbReference type="Proteomes" id="UP001189429">
    <property type="component" value="Unassembled WGS sequence"/>
</dbReference>
<dbReference type="PROSITE" id="PS50089">
    <property type="entry name" value="ZF_RING_2"/>
    <property type="match status" value="1"/>
</dbReference>
<dbReference type="EC" id="2.3.2.27" evidence="4"/>
<comment type="pathway">
    <text evidence="2">Protein modification; protein ubiquitination.</text>
</comment>
<comment type="similarity">
    <text evidence="3">Belongs to the Deltex family.</text>
</comment>
<organism evidence="10 11">
    <name type="scientific">Prorocentrum cordatum</name>
    <dbReference type="NCBI Taxonomy" id="2364126"/>
    <lineage>
        <taxon>Eukaryota</taxon>
        <taxon>Sar</taxon>
        <taxon>Alveolata</taxon>
        <taxon>Dinophyceae</taxon>
        <taxon>Prorocentrales</taxon>
        <taxon>Prorocentraceae</taxon>
        <taxon>Prorocentrum</taxon>
    </lineage>
</organism>
<evidence type="ECO:0000256" key="5">
    <source>
        <dbReference type="ARBA" id="ARBA00022679"/>
    </source>
</evidence>
<evidence type="ECO:0000256" key="3">
    <source>
        <dbReference type="ARBA" id="ARBA00009413"/>
    </source>
</evidence>
<feature type="region of interest" description="Disordered" evidence="8">
    <location>
        <begin position="452"/>
        <end position="479"/>
    </location>
</feature>
<dbReference type="InterPro" id="IPR013083">
    <property type="entry name" value="Znf_RING/FYVE/PHD"/>
</dbReference>
<evidence type="ECO:0000256" key="1">
    <source>
        <dbReference type="ARBA" id="ARBA00000900"/>
    </source>
</evidence>
<feature type="region of interest" description="Disordered" evidence="8">
    <location>
        <begin position="144"/>
        <end position="201"/>
    </location>
</feature>
<evidence type="ECO:0000313" key="11">
    <source>
        <dbReference type="Proteomes" id="UP001189429"/>
    </source>
</evidence>
<dbReference type="InterPro" id="IPR039398">
    <property type="entry name" value="Deltex_fam"/>
</dbReference>
<comment type="catalytic activity">
    <reaction evidence="1">
        <text>S-ubiquitinyl-[E2 ubiquitin-conjugating enzyme]-L-cysteine + [acceptor protein]-L-lysine = [E2 ubiquitin-conjugating enzyme]-L-cysteine + N(6)-ubiquitinyl-[acceptor protein]-L-lysine.</text>
        <dbReference type="EC" id="2.3.2.27"/>
    </reaction>
</comment>
<evidence type="ECO:0000256" key="7">
    <source>
        <dbReference type="PROSITE-ProRule" id="PRU00175"/>
    </source>
</evidence>
<dbReference type="SUPFAM" id="SSF57850">
    <property type="entry name" value="RING/U-box"/>
    <property type="match status" value="1"/>
</dbReference>
<evidence type="ECO:0000313" key="10">
    <source>
        <dbReference type="EMBL" id="CAK0789362.1"/>
    </source>
</evidence>
<evidence type="ECO:0000256" key="4">
    <source>
        <dbReference type="ARBA" id="ARBA00012483"/>
    </source>
</evidence>
<protein>
    <recommendedName>
        <fullName evidence="4">RING-type E3 ubiquitin transferase</fullName>
        <ecNumber evidence="4">2.3.2.27</ecNumber>
    </recommendedName>
</protein>
<dbReference type="SMART" id="SM00184">
    <property type="entry name" value="RING"/>
    <property type="match status" value="1"/>
</dbReference>
<keyword evidence="5" id="KW-0808">Transferase</keyword>
<accession>A0ABN9PGQ4</accession>
<keyword evidence="7" id="KW-0862">Zinc</keyword>